<accession>A0A5N5XFV0</accession>
<dbReference type="EMBL" id="ML732159">
    <property type="protein sequence ID" value="KAB8078374.1"/>
    <property type="molecule type" value="Genomic_DNA"/>
</dbReference>
<dbReference type="Proteomes" id="UP000326565">
    <property type="component" value="Unassembled WGS sequence"/>
</dbReference>
<proteinExistence type="predicted"/>
<evidence type="ECO:0000313" key="1">
    <source>
        <dbReference type="EMBL" id="KAB8078374.1"/>
    </source>
</evidence>
<feature type="non-terminal residue" evidence="1">
    <location>
        <position position="99"/>
    </location>
</feature>
<gene>
    <name evidence="1" type="ORF">BDV29DRAFT_166607</name>
</gene>
<evidence type="ECO:0000313" key="2">
    <source>
        <dbReference type="Proteomes" id="UP000326565"/>
    </source>
</evidence>
<name>A0A5N5XFV0_9EURO</name>
<organism evidence="1 2">
    <name type="scientific">Aspergillus leporis</name>
    <dbReference type="NCBI Taxonomy" id="41062"/>
    <lineage>
        <taxon>Eukaryota</taxon>
        <taxon>Fungi</taxon>
        <taxon>Dikarya</taxon>
        <taxon>Ascomycota</taxon>
        <taxon>Pezizomycotina</taxon>
        <taxon>Eurotiomycetes</taxon>
        <taxon>Eurotiomycetidae</taxon>
        <taxon>Eurotiales</taxon>
        <taxon>Aspergillaceae</taxon>
        <taxon>Aspergillus</taxon>
        <taxon>Aspergillus subgen. Circumdati</taxon>
    </lineage>
</organism>
<keyword evidence="2" id="KW-1185">Reference proteome</keyword>
<reference evidence="1 2" key="1">
    <citation type="submission" date="2019-04" db="EMBL/GenBank/DDBJ databases">
        <title>Friends and foes A comparative genomics study of 23 Aspergillus species from section Flavi.</title>
        <authorList>
            <consortium name="DOE Joint Genome Institute"/>
            <person name="Kjaerbolling I."/>
            <person name="Vesth T."/>
            <person name="Frisvad J.C."/>
            <person name="Nybo J.L."/>
            <person name="Theobald S."/>
            <person name="Kildgaard S."/>
            <person name="Isbrandt T."/>
            <person name="Kuo A."/>
            <person name="Sato A."/>
            <person name="Lyhne E.K."/>
            <person name="Kogle M.E."/>
            <person name="Wiebenga A."/>
            <person name="Kun R.S."/>
            <person name="Lubbers R.J."/>
            <person name="Makela M.R."/>
            <person name="Barry K."/>
            <person name="Chovatia M."/>
            <person name="Clum A."/>
            <person name="Daum C."/>
            <person name="Haridas S."/>
            <person name="He G."/>
            <person name="LaButti K."/>
            <person name="Lipzen A."/>
            <person name="Mondo S."/>
            <person name="Riley R."/>
            <person name="Salamov A."/>
            <person name="Simmons B.A."/>
            <person name="Magnuson J.K."/>
            <person name="Henrissat B."/>
            <person name="Mortensen U.H."/>
            <person name="Larsen T.O."/>
            <person name="Devries R.P."/>
            <person name="Grigoriev I.V."/>
            <person name="Machida M."/>
            <person name="Baker S.E."/>
            <person name="Andersen M.R."/>
        </authorList>
    </citation>
    <scope>NUCLEOTIDE SEQUENCE [LARGE SCALE GENOMIC DNA]</scope>
    <source>
        <strain evidence="1 2">CBS 151.66</strain>
    </source>
</reference>
<protein>
    <submittedName>
        <fullName evidence="1">Uncharacterized protein</fullName>
    </submittedName>
</protein>
<dbReference type="AlphaFoldDB" id="A0A5N5XFV0"/>
<sequence length="99" mass="11319">MVHRVSVKVPPSALRMRGSPVRGDQRTIALSFGSLYLVLLFRGTDDTVCFNKHQKEQTQRPERFPRQVRRLITGWLVGEAEAKEFECTACCSRRRAPST</sequence>